<reference evidence="2" key="1">
    <citation type="submission" date="2013-08" db="EMBL/GenBank/DDBJ databases">
        <authorList>
            <person name="Mendez C."/>
            <person name="Richter M."/>
            <person name="Ferrer M."/>
            <person name="Sanchez J."/>
        </authorList>
    </citation>
    <scope>NUCLEOTIDE SEQUENCE</scope>
</reference>
<gene>
    <name evidence="2" type="ORF">B1A_03865</name>
</gene>
<dbReference type="InterPro" id="IPR045056">
    <property type="entry name" value="Nop56/Nop58"/>
</dbReference>
<dbReference type="EMBL" id="AUZX01002821">
    <property type="protein sequence ID" value="EQD75661.1"/>
    <property type="molecule type" value="Genomic_DNA"/>
</dbReference>
<proteinExistence type="predicted"/>
<dbReference type="InterPro" id="IPR036070">
    <property type="entry name" value="Nop_dom_sf"/>
</dbReference>
<comment type="caution">
    <text evidence="2">The sequence shown here is derived from an EMBL/GenBank/DDBJ whole genome shotgun (WGS) entry which is preliminary data.</text>
</comment>
<evidence type="ECO:0000313" key="2">
    <source>
        <dbReference type="EMBL" id="EQD75661.1"/>
    </source>
</evidence>
<dbReference type="Pfam" id="PF01798">
    <property type="entry name" value="Nop"/>
    <property type="match status" value="1"/>
</dbReference>
<dbReference type="InterPro" id="IPR002687">
    <property type="entry name" value="Nop_dom"/>
</dbReference>
<sequence length="274" mass="31238">MPQEQIRKEIKWFGISDGETNINYFRGLETESNRIFNELREGNIPETAEFNGKLPDLRTILIEFGWLRLKEELGKDRFLVKIFQLLQSMDEIINLYYERVSGLEVFIETDNHTKTMGELFMSISNNNSILMGSTMKFIGEQGNQFIEFKKQLISIMNKIAIELMPNTTRLIGESLASELLSRAGNLQRLALFSASAIQLTGAERSLFQHLSKGTDPPKHGVIYKSSLVASAPDGRTGRRARRLACKIAITARADMRNSILPQELIEKYMNDITR</sequence>
<dbReference type="InterPro" id="IPR042239">
    <property type="entry name" value="Nop_C"/>
</dbReference>
<evidence type="ECO:0000259" key="1">
    <source>
        <dbReference type="PROSITE" id="PS51358"/>
    </source>
</evidence>
<dbReference type="Gene3D" id="1.10.246.90">
    <property type="entry name" value="Nop domain"/>
    <property type="match status" value="1"/>
</dbReference>
<dbReference type="GO" id="GO:0032040">
    <property type="term" value="C:small-subunit processome"/>
    <property type="evidence" value="ECO:0007669"/>
    <property type="project" value="InterPro"/>
</dbReference>
<name>T1BRZ5_9ZZZZ</name>
<feature type="domain" description="Nop" evidence="1">
    <location>
        <begin position="163"/>
        <end position="274"/>
    </location>
</feature>
<organism evidence="2">
    <name type="scientific">mine drainage metagenome</name>
    <dbReference type="NCBI Taxonomy" id="410659"/>
    <lineage>
        <taxon>unclassified sequences</taxon>
        <taxon>metagenomes</taxon>
        <taxon>ecological metagenomes</taxon>
    </lineage>
</organism>
<dbReference type="GO" id="GO:0030515">
    <property type="term" value="F:snoRNA binding"/>
    <property type="evidence" value="ECO:0007669"/>
    <property type="project" value="InterPro"/>
</dbReference>
<keyword evidence="2" id="KW-0687">Ribonucleoprotein</keyword>
<reference evidence="2" key="2">
    <citation type="journal article" date="2014" name="ISME J.">
        <title>Microbial stratification in low pH oxic and suboxic macroscopic growths along an acid mine drainage.</title>
        <authorList>
            <person name="Mendez-Garcia C."/>
            <person name="Mesa V."/>
            <person name="Sprenger R.R."/>
            <person name="Richter M."/>
            <person name="Diez M.S."/>
            <person name="Solano J."/>
            <person name="Bargiela R."/>
            <person name="Golyshina O.V."/>
            <person name="Manteca A."/>
            <person name="Ramos J.L."/>
            <person name="Gallego J.R."/>
            <person name="Llorente I."/>
            <person name="Martins Dos Santos V.A."/>
            <person name="Jensen O.N."/>
            <person name="Pelaez A.I."/>
            <person name="Sanchez J."/>
            <person name="Ferrer M."/>
        </authorList>
    </citation>
    <scope>NUCLEOTIDE SEQUENCE</scope>
</reference>
<dbReference type="SUPFAM" id="SSF89124">
    <property type="entry name" value="Nop domain"/>
    <property type="match status" value="1"/>
</dbReference>
<dbReference type="GO" id="GO:0031428">
    <property type="term" value="C:box C/D methylation guide snoRNP complex"/>
    <property type="evidence" value="ECO:0007669"/>
    <property type="project" value="InterPro"/>
</dbReference>
<dbReference type="PROSITE" id="PS51358">
    <property type="entry name" value="NOP"/>
    <property type="match status" value="1"/>
</dbReference>
<dbReference type="PANTHER" id="PTHR10894:SF0">
    <property type="entry name" value="NUCLEOLAR PROTEIN 56"/>
    <property type="match status" value="1"/>
</dbReference>
<dbReference type="AlphaFoldDB" id="T1BRZ5"/>
<accession>T1BRZ5</accession>
<dbReference type="PANTHER" id="PTHR10894">
    <property type="entry name" value="NUCLEOLAR PROTEIN 5 NUCLEOLAR PROTEIN NOP5 NOP58"/>
    <property type="match status" value="1"/>
</dbReference>
<protein>
    <submittedName>
        <fullName evidence="2">Pre-mRNA processing ribonucleoprotein, binding domain protein</fullName>
    </submittedName>
</protein>